<accession>A0ABS2AMU9</accession>
<reference evidence="5 6" key="1">
    <citation type="submission" date="2021-01" db="EMBL/GenBank/DDBJ databases">
        <title>Actinoplanes sp. nov. LDG1-06 isolated from lichen.</title>
        <authorList>
            <person name="Saeng-In P."/>
            <person name="Phongsopitanun W."/>
            <person name="Kanchanasin P."/>
            <person name="Yuki M."/>
            <person name="Kudo T."/>
            <person name="Ohkuma M."/>
            <person name="Tanasupawat S."/>
        </authorList>
    </citation>
    <scope>NUCLEOTIDE SEQUENCE [LARGE SCALE GENOMIC DNA]</scope>
    <source>
        <strain evidence="5 6">LDG1-06</strain>
    </source>
</reference>
<dbReference type="InterPro" id="IPR002104">
    <property type="entry name" value="Integrase_catalytic"/>
</dbReference>
<keyword evidence="6" id="KW-1185">Reference proteome</keyword>
<dbReference type="CDD" id="cd01189">
    <property type="entry name" value="INT_ICEBs1_C_like"/>
    <property type="match status" value="1"/>
</dbReference>
<dbReference type="InterPro" id="IPR013762">
    <property type="entry name" value="Integrase-like_cat_sf"/>
</dbReference>
<evidence type="ECO:0000256" key="3">
    <source>
        <dbReference type="ARBA" id="ARBA00023172"/>
    </source>
</evidence>
<dbReference type="Gene3D" id="1.10.150.130">
    <property type="match status" value="1"/>
</dbReference>
<comment type="similarity">
    <text evidence="1">Belongs to the 'phage' integrase family.</text>
</comment>
<dbReference type="Proteomes" id="UP000632138">
    <property type="component" value="Unassembled WGS sequence"/>
</dbReference>
<dbReference type="PROSITE" id="PS51898">
    <property type="entry name" value="TYR_RECOMBINASE"/>
    <property type="match status" value="1"/>
</dbReference>
<dbReference type="SUPFAM" id="SSF56349">
    <property type="entry name" value="DNA breaking-rejoining enzymes"/>
    <property type="match status" value="1"/>
</dbReference>
<dbReference type="Pfam" id="PF00589">
    <property type="entry name" value="Phage_integrase"/>
    <property type="match status" value="1"/>
</dbReference>
<organism evidence="5 6">
    <name type="scientific">Paractinoplanes ovalisporus</name>
    <dbReference type="NCBI Taxonomy" id="2810368"/>
    <lineage>
        <taxon>Bacteria</taxon>
        <taxon>Bacillati</taxon>
        <taxon>Actinomycetota</taxon>
        <taxon>Actinomycetes</taxon>
        <taxon>Micromonosporales</taxon>
        <taxon>Micromonosporaceae</taxon>
        <taxon>Paractinoplanes</taxon>
    </lineage>
</organism>
<keyword evidence="2" id="KW-0238">DNA-binding</keyword>
<dbReference type="InterPro" id="IPR011010">
    <property type="entry name" value="DNA_brk_join_enz"/>
</dbReference>
<dbReference type="Pfam" id="PF22022">
    <property type="entry name" value="Phage_int_M"/>
    <property type="match status" value="1"/>
</dbReference>
<name>A0ABS2AMU9_9ACTN</name>
<evidence type="ECO:0000259" key="4">
    <source>
        <dbReference type="PROSITE" id="PS51898"/>
    </source>
</evidence>
<dbReference type="EMBL" id="JAENHP010000018">
    <property type="protein sequence ID" value="MBM2621193.1"/>
    <property type="molecule type" value="Genomic_DNA"/>
</dbReference>
<dbReference type="Gene3D" id="1.10.443.10">
    <property type="entry name" value="Intergrase catalytic core"/>
    <property type="match status" value="1"/>
</dbReference>
<dbReference type="InterPro" id="IPR010998">
    <property type="entry name" value="Integrase_recombinase_N"/>
</dbReference>
<evidence type="ECO:0000313" key="5">
    <source>
        <dbReference type="EMBL" id="MBM2621193.1"/>
    </source>
</evidence>
<gene>
    <name evidence="5" type="ORF">JIG36_37395</name>
</gene>
<evidence type="ECO:0000313" key="6">
    <source>
        <dbReference type="Proteomes" id="UP000632138"/>
    </source>
</evidence>
<dbReference type="InterPro" id="IPR050090">
    <property type="entry name" value="Tyrosine_recombinase_XerCD"/>
</dbReference>
<sequence>MPRPKVTRTGTDVPGVRKVVRRYEDGRTTTKYEVRVKDALGKLHNVGTYDDKPAARLASIEARADVTAGTYVAKRAGDVRFGEVAEDWLVSPHVRGLKPSTQQAYRVVYNSHCKPLVRVPVGRLGYRECSRLVGEVMTTHAPSTVRHVIHVLRAVLDHAVKSGYIRSNPARELKKPAATRRRAEIVLQPPDVERILAAIPEAWGDRQDKWRLLVELAVETGCRAGELFGLRVRALALSRRRLTVEETSQEVSGRITVGPPKSTAGFRTIDSLSPELCLRLSAHVAGMCPEDYVFGEGTKPHRQRDFGHRIWRPTLQRLGMTGVRFHDLRHYHASAMLLLTNGDVQYVSKRLGHARPSITLDVYGHVLDHQGRDISAAFADLRATARQAIAAAEPPTPEPAASATAGGVVDMAAWRTRRTG</sequence>
<dbReference type="InterPro" id="IPR053876">
    <property type="entry name" value="Phage_int_M"/>
</dbReference>
<feature type="domain" description="Tyr recombinase" evidence="4">
    <location>
        <begin position="181"/>
        <end position="376"/>
    </location>
</feature>
<protein>
    <submittedName>
        <fullName evidence="5">Site-specific integrase</fullName>
    </submittedName>
</protein>
<keyword evidence="3" id="KW-0233">DNA recombination</keyword>
<evidence type="ECO:0000256" key="1">
    <source>
        <dbReference type="ARBA" id="ARBA00008857"/>
    </source>
</evidence>
<comment type="caution">
    <text evidence="5">The sequence shown here is derived from an EMBL/GenBank/DDBJ whole genome shotgun (WGS) entry which is preliminary data.</text>
</comment>
<evidence type="ECO:0000256" key="2">
    <source>
        <dbReference type="ARBA" id="ARBA00023125"/>
    </source>
</evidence>
<dbReference type="PANTHER" id="PTHR30349">
    <property type="entry name" value="PHAGE INTEGRASE-RELATED"/>
    <property type="match status" value="1"/>
</dbReference>
<dbReference type="RefSeq" id="WP_203381170.1">
    <property type="nucleotide sequence ID" value="NZ_JAENHP010000018.1"/>
</dbReference>
<dbReference type="PANTHER" id="PTHR30349:SF64">
    <property type="entry name" value="PROPHAGE INTEGRASE INTD-RELATED"/>
    <property type="match status" value="1"/>
</dbReference>
<proteinExistence type="inferred from homology"/>